<dbReference type="InterPro" id="IPR002347">
    <property type="entry name" value="SDR_fam"/>
</dbReference>
<protein>
    <submittedName>
        <fullName evidence="3">SDR family oxidoreductase</fullName>
    </submittedName>
</protein>
<keyword evidence="4" id="KW-1185">Reference proteome</keyword>
<comment type="similarity">
    <text evidence="1">Belongs to the short-chain dehydrogenases/reductases (SDR) family.</text>
</comment>
<gene>
    <name evidence="3" type="ORF">GRI91_04000</name>
</gene>
<dbReference type="Pfam" id="PF13561">
    <property type="entry name" value="adh_short_C2"/>
    <property type="match status" value="1"/>
</dbReference>
<evidence type="ECO:0000313" key="3">
    <source>
        <dbReference type="EMBL" id="MXO64913.1"/>
    </source>
</evidence>
<dbReference type="SUPFAM" id="SSF51735">
    <property type="entry name" value="NAD(P)-binding Rossmann-fold domains"/>
    <property type="match status" value="1"/>
</dbReference>
<dbReference type="AlphaFoldDB" id="A0A6I4T4C4"/>
<dbReference type="OrthoDB" id="9786360at2"/>
<evidence type="ECO:0000313" key="4">
    <source>
        <dbReference type="Proteomes" id="UP000438476"/>
    </source>
</evidence>
<dbReference type="GO" id="GO:0016491">
    <property type="term" value="F:oxidoreductase activity"/>
    <property type="evidence" value="ECO:0007669"/>
    <property type="project" value="UniProtKB-KW"/>
</dbReference>
<organism evidence="3 4">
    <name type="scientific">Altericroceibacterium endophyticum</name>
    <dbReference type="NCBI Taxonomy" id="1808508"/>
    <lineage>
        <taxon>Bacteria</taxon>
        <taxon>Pseudomonadati</taxon>
        <taxon>Pseudomonadota</taxon>
        <taxon>Alphaproteobacteria</taxon>
        <taxon>Sphingomonadales</taxon>
        <taxon>Erythrobacteraceae</taxon>
        <taxon>Altericroceibacterium</taxon>
    </lineage>
</organism>
<dbReference type="Gene3D" id="3.40.50.720">
    <property type="entry name" value="NAD(P)-binding Rossmann-like Domain"/>
    <property type="match status" value="1"/>
</dbReference>
<dbReference type="PANTHER" id="PTHR43639:SF1">
    <property type="entry name" value="SHORT-CHAIN DEHYDROGENASE_REDUCTASE FAMILY PROTEIN"/>
    <property type="match status" value="1"/>
</dbReference>
<dbReference type="RefSeq" id="WP_160735288.1">
    <property type="nucleotide sequence ID" value="NZ_WTYT01000001.1"/>
</dbReference>
<accession>A0A6I4T4C4</accession>
<evidence type="ECO:0000256" key="2">
    <source>
        <dbReference type="ARBA" id="ARBA00023002"/>
    </source>
</evidence>
<proteinExistence type="inferred from homology"/>
<dbReference type="Proteomes" id="UP000438476">
    <property type="component" value="Unassembled WGS sequence"/>
</dbReference>
<keyword evidence="2" id="KW-0560">Oxidoreductase</keyword>
<dbReference type="EMBL" id="WTYT01000001">
    <property type="protein sequence ID" value="MXO64913.1"/>
    <property type="molecule type" value="Genomic_DNA"/>
</dbReference>
<dbReference type="PRINTS" id="PR00081">
    <property type="entry name" value="GDHRDH"/>
</dbReference>
<sequence>MARPAILITGAAKRIGAAIARHFGENGWHVIVHYNHSHEAAETLSRSLPSAETIRCDLSHSGAGVAMVEELADKLTDWRVLINSASIFPPDAVSEMEPEIFGDVMQVNAKAPVRMAQTFLRLAKAGGDGGRRVIQITDQKIANPNPDFFSYTMSKHALSATIPMMAMAASEADRIYGIAPGAILPSHDQSDEEAEISHRMNLLHRRTSAQEIAEAALFLSHGRLASGQTIFVDSGQHLVPQPRDVLYLAREQAS</sequence>
<dbReference type="InterPro" id="IPR036291">
    <property type="entry name" value="NAD(P)-bd_dom_sf"/>
</dbReference>
<comment type="caution">
    <text evidence="3">The sequence shown here is derived from an EMBL/GenBank/DDBJ whole genome shotgun (WGS) entry which is preliminary data.</text>
</comment>
<name>A0A6I4T4C4_9SPHN</name>
<reference evidence="3 4" key="1">
    <citation type="submission" date="2019-12" db="EMBL/GenBank/DDBJ databases">
        <title>Genomic-based taxomic classification of the family Erythrobacteraceae.</title>
        <authorList>
            <person name="Xu L."/>
        </authorList>
    </citation>
    <scope>NUCLEOTIDE SEQUENCE [LARGE SCALE GENOMIC DNA]</scope>
    <source>
        <strain evidence="3 4">LMG 29518</strain>
    </source>
</reference>
<dbReference type="PANTHER" id="PTHR43639">
    <property type="entry name" value="OXIDOREDUCTASE, SHORT-CHAIN DEHYDROGENASE/REDUCTASE FAMILY (AFU_ORTHOLOGUE AFUA_5G02870)"/>
    <property type="match status" value="1"/>
</dbReference>
<evidence type="ECO:0000256" key="1">
    <source>
        <dbReference type="ARBA" id="ARBA00006484"/>
    </source>
</evidence>